<sequence>MRVETFFQMDYRTGEWKRLRKTRALRPEEMSTFQQMFIQSAHTPAAS</sequence>
<protein>
    <submittedName>
        <fullName evidence="3">Transposase</fullName>
    </submittedName>
</protein>
<dbReference type="AlphaFoldDB" id="A0A0N4TC59"/>
<evidence type="ECO:0000313" key="1">
    <source>
        <dbReference type="EMBL" id="VDN86946.1"/>
    </source>
</evidence>
<evidence type="ECO:0000313" key="3">
    <source>
        <dbReference type="WBParaSite" id="BPAG_0000579601-mRNA-1"/>
    </source>
</evidence>
<accession>A0A0N4TC59</accession>
<reference evidence="1 2" key="2">
    <citation type="submission" date="2018-11" db="EMBL/GenBank/DDBJ databases">
        <authorList>
            <consortium name="Pathogen Informatics"/>
        </authorList>
    </citation>
    <scope>NUCLEOTIDE SEQUENCE [LARGE SCALE GENOMIC DNA]</scope>
</reference>
<keyword evidence="2" id="KW-1185">Reference proteome</keyword>
<reference evidence="3" key="1">
    <citation type="submission" date="2017-02" db="UniProtKB">
        <authorList>
            <consortium name="WormBaseParasite"/>
        </authorList>
    </citation>
    <scope>IDENTIFICATION</scope>
</reference>
<dbReference type="EMBL" id="UZAD01004426">
    <property type="protein sequence ID" value="VDN86946.1"/>
    <property type="molecule type" value="Genomic_DNA"/>
</dbReference>
<dbReference type="Proteomes" id="UP000278627">
    <property type="component" value="Unassembled WGS sequence"/>
</dbReference>
<dbReference type="STRING" id="6280.A0A0N4TC59"/>
<gene>
    <name evidence="1" type="ORF">BPAG_LOCUS5760</name>
</gene>
<dbReference type="WBParaSite" id="BPAG_0000579601-mRNA-1">
    <property type="protein sequence ID" value="BPAG_0000579601-mRNA-1"/>
    <property type="gene ID" value="BPAG_0000579601"/>
</dbReference>
<name>A0A0N4TC59_BRUPA</name>
<evidence type="ECO:0000313" key="2">
    <source>
        <dbReference type="Proteomes" id="UP000278627"/>
    </source>
</evidence>
<organism evidence="3">
    <name type="scientific">Brugia pahangi</name>
    <name type="common">Filarial nematode worm</name>
    <dbReference type="NCBI Taxonomy" id="6280"/>
    <lineage>
        <taxon>Eukaryota</taxon>
        <taxon>Metazoa</taxon>
        <taxon>Ecdysozoa</taxon>
        <taxon>Nematoda</taxon>
        <taxon>Chromadorea</taxon>
        <taxon>Rhabditida</taxon>
        <taxon>Spirurina</taxon>
        <taxon>Spiruromorpha</taxon>
        <taxon>Filarioidea</taxon>
        <taxon>Onchocercidae</taxon>
        <taxon>Brugia</taxon>
    </lineage>
</organism>
<proteinExistence type="predicted"/>